<dbReference type="InterPro" id="IPR049962">
    <property type="entry name" value="THUMP_ThiI"/>
</dbReference>
<dbReference type="GO" id="GO:0005829">
    <property type="term" value="C:cytosol"/>
    <property type="evidence" value="ECO:0007669"/>
    <property type="project" value="TreeGrafter"/>
</dbReference>
<dbReference type="GO" id="GO:0009229">
    <property type="term" value="P:thiamine diphosphate biosynthetic process"/>
    <property type="evidence" value="ECO:0007669"/>
    <property type="project" value="UniProtKB-UniRule"/>
</dbReference>
<feature type="binding site" evidence="8">
    <location>
        <begin position="201"/>
        <end position="202"/>
    </location>
    <ligand>
        <name>ATP</name>
        <dbReference type="ChEBI" id="CHEBI:30616"/>
    </ligand>
</feature>
<keyword evidence="2 8" id="KW-0963">Cytoplasm</keyword>
<comment type="catalytic activity">
    <reaction evidence="8">
        <text>[ThiS sulfur-carrier protein]-C-terminal Gly-Gly-AMP + S-sulfanyl-L-cysteinyl-[cysteine desulfurase] + AH2 = [ThiS sulfur-carrier protein]-C-terminal-Gly-aminoethanethioate + L-cysteinyl-[cysteine desulfurase] + A + AMP + 2 H(+)</text>
        <dbReference type="Rhea" id="RHEA:43340"/>
        <dbReference type="Rhea" id="RHEA-COMP:12157"/>
        <dbReference type="Rhea" id="RHEA-COMP:12158"/>
        <dbReference type="Rhea" id="RHEA-COMP:12910"/>
        <dbReference type="Rhea" id="RHEA-COMP:19908"/>
        <dbReference type="ChEBI" id="CHEBI:13193"/>
        <dbReference type="ChEBI" id="CHEBI:15378"/>
        <dbReference type="ChEBI" id="CHEBI:17499"/>
        <dbReference type="ChEBI" id="CHEBI:29950"/>
        <dbReference type="ChEBI" id="CHEBI:61963"/>
        <dbReference type="ChEBI" id="CHEBI:90618"/>
        <dbReference type="ChEBI" id="CHEBI:232372"/>
        <dbReference type="ChEBI" id="CHEBI:456215"/>
    </reaction>
</comment>
<keyword evidence="4 8" id="KW-0808">Transferase</keyword>
<dbReference type="GO" id="GO:0140741">
    <property type="term" value="F:tRNA-uracil-4 sulfurtransferase activity"/>
    <property type="evidence" value="ECO:0007669"/>
    <property type="project" value="UniProtKB-EC"/>
</dbReference>
<dbReference type="UniPathway" id="UPA00060"/>
<dbReference type="EMBL" id="CP077715">
    <property type="protein sequence ID" value="QXJ33398.1"/>
    <property type="molecule type" value="Genomic_DNA"/>
</dbReference>
<comment type="catalytic activity">
    <reaction evidence="8">
        <text>[ThiI sulfur-carrier protein]-S-sulfanyl-L-cysteine + a uridine in tRNA + 2 reduced [2Fe-2S]-[ferredoxin] + ATP + H(+) = [ThiI sulfur-carrier protein]-L-cysteine + a 4-thiouridine in tRNA + 2 oxidized [2Fe-2S]-[ferredoxin] + AMP + diphosphate</text>
        <dbReference type="Rhea" id="RHEA:24176"/>
        <dbReference type="Rhea" id="RHEA-COMP:10000"/>
        <dbReference type="Rhea" id="RHEA-COMP:10001"/>
        <dbReference type="Rhea" id="RHEA-COMP:13337"/>
        <dbReference type="Rhea" id="RHEA-COMP:13338"/>
        <dbReference type="Rhea" id="RHEA-COMP:13339"/>
        <dbReference type="Rhea" id="RHEA-COMP:13340"/>
        <dbReference type="ChEBI" id="CHEBI:15378"/>
        <dbReference type="ChEBI" id="CHEBI:29950"/>
        <dbReference type="ChEBI" id="CHEBI:30616"/>
        <dbReference type="ChEBI" id="CHEBI:33019"/>
        <dbReference type="ChEBI" id="CHEBI:33737"/>
        <dbReference type="ChEBI" id="CHEBI:33738"/>
        <dbReference type="ChEBI" id="CHEBI:61963"/>
        <dbReference type="ChEBI" id="CHEBI:65315"/>
        <dbReference type="ChEBI" id="CHEBI:136798"/>
        <dbReference type="ChEBI" id="CHEBI:456215"/>
        <dbReference type="EC" id="2.8.1.4"/>
    </reaction>
</comment>
<evidence type="ECO:0000313" key="12">
    <source>
        <dbReference type="Proteomes" id="UP000693941"/>
    </source>
</evidence>
<keyword evidence="8" id="KW-0784">Thiamine biosynthesis</keyword>
<dbReference type="Pfam" id="PF02926">
    <property type="entry name" value="THUMP"/>
    <property type="match status" value="1"/>
</dbReference>
<dbReference type="GO" id="GO:0004810">
    <property type="term" value="F:CCA tRNA nucleotidyltransferase activity"/>
    <property type="evidence" value="ECO:0007669"/>
    <property type="project" value="InterPro"/>
</dbReference>
<comment type="function">
    <text evidence="8">Catalyzes the ATP-dependent transfer of a sulfur to tRNA to produce 4-thiouridine in position 8 of tRNAs, which functions as a near-UV photosensor. Also catalyzes the transfer of sulfur to the sulfur carrier protein ThiS, forming ThiS-thiocarboxylate. This is a step in the synthesis of thiazole, in the thiamine biosynthesis pathway. The sulfur is donated as persulfide by IscS.</text>
</comment>
<comment type="similarity">
    <text evidence="8">Belongs to the ThiI family.</text>
</comment>
<evidence type="ECO:0000256" key="4">
    <source>
        <dbReference type="ARBA" id="ARBA00022679"/>
    </source>
</evidence>
<dbReference type="EC" id="2.8.1.4" evidence="8"/>
<gene>
    <name evidence="8" type="primary">thiI</name>
    <name evidence="10" type="ORF">J5U21_03076</name>
    <name evidence="11" type="ORF">J5U22_03086</name>
</gene>
<dbReference type="CDD" id="cd11716">
    <property type="entry name" value="THUMP_ThiI"/>
    <property type="match status" value="1"/>
</dbReference>
<dbReference type="EMBL" id="CP077713">
    <property type="protein sequence ID" value="QXJ36512.1"/>
    <property type="molecule type" value="Genomic_DNA"/>
</dbReference>
<comment type="subcellular location">
    <subcellularLocation>
        <location evidence="1 8">Cytoplasm</location>
    </subcellularLocation>
</comment>
<dbReference type="RefSeq" id="WP_218258867.1">
    <property type="nucleotide sequence ID" value="NZ_CP077713.1"/>
</dbReference>
<proteinExistence type="inferred from homology"/>
<evidence type="ECO:0000259" key="9">
    <source>
        <dbReference type="PROSITE" id="PS51165"/>
    </source>
</evidence>
<keyword evidence="5 8" id="KW-0547">Nucleotide-binding</keyword>
<evidence type="ECO:0000256" key="5">
    <source>
        <dbReference type="ARBA" id="ARBA00022741"/>
    </source>
</evidence>
<dbReference type="PROSITE" id="PS51165">
    <property type="entry name" value="THUMP"/>
    <property type="match status" value="1"/>
</dbReference>
<dbReference type="PANTHER" id="PTHR43209:SF1">
    <property type="entry name" value="TRNA SULFURTRANSFERASE"/>
    <property type="match status" value="1"/>
</dbReference>
<evidence type="ECO:0000313" key="11">
    <source>
        <dbReference type="EMBL" id="QXJ36512.1"/>
    </source>
</evidence>
<feature type="binding site" evidence="8">
    <location>
        <begin position="176"/>
        <end position="177"/>
    </location>
    <ligand>
        <name>ATP</name>
        <dbReference type="ChEBI" id="CHEBI:30616"/>
    </ligand>
</feature>
<dbReference type="InterPro" id="IPR049961">
    <property type="entry name" value="ThiI_N"/>
</dbReference>
<dbReference type="HAMAP" id="MF_00021">
    <property type="entry name" value="ThiI"/>
    <property type="match status" value="1"/>
</dbReference>
<dbReference type="InterPro" id="IPR020536">
    <property type="entry name" value="ThiI_AANH"/>
</dbReference>
<name>A0A8F5BXZ6_9CREN</name>
<evidence type="ECO:0000256" key="8">
    <source>
        <dbReference type="HAMAP-Rule" id="MF_00021"/>
    </source>
</evidence>
<dbReference type="PANTHER" id="PTHR43209">
    <property type="entry name" value="TRNA SULFURTRANSFERASE"/>
    <property type="match status" value="1"/>
</dbReference>
<dbReference type="SMART" id="SM00981">
    <property type="entry name" value="THUMP"/>
    <property type="match status" value="1"/>
</dbReference>
<dbReference type="GO" id="GO:0005524">
    <property type="term" value="F:ATP binding"/>
    <property type="evidence" value="ECO:0007669"/>
    <property type="project" value="UniProtKB-UniRule"/>
</dbReference>
<protein>
    <recommendedName>
        <fullName evidence="8">Probable tRNA sulfurtransferase</fullName>
        <ecNumber evidence="8">2.8.1.4</ecNumber>
    </recommendedName>
    <alternativeName>
        <fullName evidence="8">Sulfur carrier protein ThiS sulfurtransferase</fullName>
    </alternativeName>
    <alternativeName>
        <fullName evidence="8">Thiamine biosynthesis protein ThiI</fullName>
    </alternativeName>
    <alternativeName>
        <fullName evidence="8">tRNA 4-thiouridine synthase</fullName>
    </alternativeName>
</protein>
<dbReference type="GO" id="GO:0052837">
    <property type="term" value="P:thiazole biosynthetic process"/>
    <property type="evidence" value="ECO:0007669"/>
    <property type="project" value="TreeGrafter"/>
</dbReference>
<dbReference type="GO" id="GO:0009228">
    <property type="term" value="P:thiamine biosynthetic process"/>
    <property type="evidence" value="ECO:0007669"/>
    <property type="project" value="UniProtKB-KW"/>
</dbReference>
<dbReference type="GeneID" id="65561488"/>
<dbReference type="Proteomes" id="UP000694036">
    <property type="component" value="Chromosome"/>
</dbReference>
<comment type="pathway">
    <text evidence="8">Cofactor biosynthesis; thiamine diphosphate biosynthesis.</text>
</comment>
<dbReference type="Pfam" id="PF22025">
    <property type="entry name" value="ThiI_fer"/>
    <property type="match status" value="1"/>
</dbReference>
<dbReference type="InterPro" id="IPR050102">
    <property type="entry name" value="tRNA_sulfurtransferase_ThiI"/>
</dbReference>
<dbReference type="Proteomes" id="UP000693941">
    <property type="component" value="Chromosome"/>
</dbReference>
<evidence type="ECO:0000313" key="10">
    <source>
        <dbReference type="EMBL" id="QXJ33398.1"/>
    </source>
</evidence>
<evidence type="ECO:0000256" key="3">
    <source>
        <dbReference type="ARBA" id="ARBA00022555"/>
    </source>
</evidence>
<dbReference type="CDD" id="cd01712">
    <property type="entry name" value="PPase_ThiI"/>
    <property type="match status" value="1"/>
</dbReference>
<dbReference type="Pfam" id="PF02568">
    <property type="entry name" value="ThiI"/>
    <property type="match status" value="1"/>
</dbReference>
<evidence type="ECO:0000256" key="2">
    <source>
        <dbReference type="ARBA" id="ARBA00022490"/>
    </source>
</evidence>
<evidence type="ECO:0000313" key="13">
    <source>
        <dbReference type="Proteomes" id="UP000694036"/>
    </source>
</evidence>
<keyword evidence="3 8" id="KW-0820">tRNA-binding</keyword>
<accession>A0A8F5BXZ6</accession>
<dbReference type="AlphaFoldDB" id="A0A8F5BXZ6"/>
<organism evidence="10 12">
    <name type="scientific">Saccharolobus shibatae</name>
    <dbReference type="NCBI Taxonomy" id="2286"/>
    <lineage>
        <taxon>Archaea</taxon>
        <taxon>Thermoproteota</taxon>
        <taxon>Thermoprotei</taxon>
        <taxon>Sulfolobales</taxon>
        <taxon>Sulfolobaceae</taxon>
        <taxon>Saccharolobus</taxon>
    </lineage>
</organism>
<dbReference type="NCBIfam" id="TIGR00342">
    <property type="entry name" value="tRNA uracil 4-sulfurtransferase ThiI"/>
    <property type="match status" value="1"/>
</dbReference>
<dbReference type="GO" id="GO:0002937">
    <property type="term" value="P:tRNA 4-thiouridine biosynthesis"/>
    <property type="evidence" value="ECO:0007669"/>
    <property type="project" value="TreeGrafter"/>
</dbReference>
<keyword evidence="13" id="KW-1185">Reference proteome</keyword>
<dbReference type="InterPro" id="IPR003720">
    <property type="entry name" value="tRNA_STrfase"/>
</dbReference>
<evidence type="ECO:0000256" key="6">
    <source>
        <dbReference type="ARBA" id="ARBA00022840"/>
    </source>
</evidence>
<feature type="binding site" evidence="8">
    <location>
        <position position="256"/>
    </location>
    <ligand>
        <name>ATP</name>
        <dbReference type="ChEBI" id="CHEBI:30616"/>
    </ligand>
</feature>
<reference evidence="10 13" key="1">
    <citation type="journal article" date="2021" name="Environ. Microbiol.">
        <title>New insights into the diversity and evolution of the archaeal mobilome from three complete genomes of Saccharolobus shibatae.</title>
        <authorList>
            <person name="Medvedeva S."/>
            <person name="Brandt D."/>
            <person name="Cvirkaite-Krupovic V."/>
            <person name="Liu Y."/>
            <person name="Severinov K."/>
            <person name="Ishino S."/>
            <person name="Ishino Y."/>
            <person name="Prangishvili D."/>
            <person name="Kalinowski J."/>
            <person name="Krupovic M."/>
        </authorList>
    </citation>
    <scope>NUCLEOTIDE SEQUENCE</scope>
    <source>
        <strain evidence="10">BEU9</strain>
        <strain evidence="11 13">S38A</strain>
    </source>
</reference>
<evidence type="ECO:0000256" key="1">
    <source>
        <dbReference type="ARBA" id="ARBA00004496"/>
    </source>
</evidence>
<feature type="binding site" evidence="8">
    <location>
        <position position="278"/>
    </location>
    <ligand>
        <name>ATP</name>
        <dbReference type="ChEBI" id="CHEBI:30616"/>
    </ligand>
</feature>
<feature type="domain" description="THUMP" evidence="9">
    <location>
        <begin position="54"/>
        <end position="158"/>
    </location>
</feature>
<dbReference type="InterPro" id="IPR054173">
    <property type="entry name" value="ThiI_fer"/>
</dbReference>
<feature type="binding site" evidence="8">
    <location>
        <position position="287"/>
    </location>
    <ligand>
        <name>ATP</name>
        <dbReference type="ChEBI" id="CHEBI:30616"/>
    </ligand>
</feature>
<evidence type="ECO:0000256" key="7">
    <source>
        <dbReference type="ARBA" id="ARBA00022884"/>
    </source>
</evidence>
<dbReference type="InterPro" id="IPR004114">
    <property type="entry name" value="THUMP_dom"/>
</dbReference>
<keyword evidence="6 8" id="KW-0067">ATP-binding</keyword>
<keyword evidence="7 8" id="KW-0694">RNA-binding</keyword>
<sequence>MLIIIRPSGEIALKSPRSRRNFEYTLANNIRSVIKEGKIWRSQGVLFLEVNDDNKNLEELSKVFGIASFSPVMSIKSYNNNLEDIVNKAKEVFAEIVKGKIFAVRAKRIGSHNFTSLDVQRKVGEALYPFSRGVDLENPEVEVFIEIRNDIAYFYHKIIKGPKGLPVGVAGKTVVLFSGGIDSPVATWMMMKRGSIPIILNFNLGGSVHRKFVLEELSVLRKWSGGHKLKLFIVNGTDMLIKLSQIEKRNRVVMLKRVMYKVAERLCDKANAKSITTGESLSQVSSQTMANLYVTEYGIKYPIFRPLIGFDKEEIVELASKIGTYEYSIKLPEYCAISTKARTSVELDEVLKDEEKLNIDYEKVLENSEVIEI</sequence>
<dbReference type="GO" id="GO:0000049">
    <property type="term" value="F:tRNA binding"/>
    <property type="evidence" value="ECO:0007669"/>
    <property type="project" value="UniProtKB-UniRule"/>
</dbReference>